<dbReference type="InterPro" id="IPR002028">
    <property type="entry name" value="Trp_synthase_suA"/>
</dbReference>
<dbReference type="GO" id="GO:0005829">
    <property type="term" value="C:cytosol"/>
    <property type="evidence" value="ECO:0007669"/>
    <property type="project" value="TreeGrafter"/>
</dbReference>
<dbReference type="EMBL" id="AP023355">
    <property type="protein sequence ID" value="BCJ34994.1"/>
    <property type="molecule type" value="Genomic_DNA"/>
</dbReference>
<dbReference type="InterPro" id="IPR018204">
    <property type="entry name" value="Trp_synthase_alpha_AS"/>
</dbReference>
<gene>
    <name evidence="9 11" type="primary">trpA</name>
    <name evidence="11" type="ORF">Athai_24970</name>
</gene>
<feature type="active site" description="Proton acceptor" evidence="9">
    <location>
        <position position="60"/>
    </location>
</feature>
<dbReference type="FunFam" id="3.20.20.70:FF:000037">
    <property type="entry name" value="Tryptophan synthase alpha chain"/>
    <property type="match status" value="1"/>
</dbReference>
<evidence type="ECO:0000256" key="6">
    <source>
        <dbReference type="ARBA" id="ARBA00023141"/>
    </source>
</evidence>
<comment type="function">
    <text evidence="1 9">The alpha subunit is responsible for the aldol cleavage of indoleglycerol phosphate to indole and glyceraldehyde 3-phosphate.</text>
</comment>
<evidence type="ECO:0000256" key="9">
    <source>
        <dbReference type="HAMAP-Rule" id="MF_00131"/>
    </source>
</evidence>
<dbReference type="RefSeq" id="WP_239156888.1">
    <property type="nucleotide sequence ID" value="NZ_AP023355.1"/>
</dbReference>
<comment type="subunit">
    <text evidence="3 9">Tetramer of two alpha and two beta chains.</text>
</comment>
<dbReference type="Gene3D" id="3.20.20.70">
    <property type="entry name" value="Aldolase class I"/>
    <property type="match status" value="1"/>
</dbReference>
<accession>A0A7R7DNP8</accession>
<evidence type="ECO:0000256" key="10">
    <source>
        <dbReference type="RuleBase" id="RU003662"/>
    </source>
</evidence>
<evidence type="ECO:0000256" key="5">
    <source>
        <dbReference type="ARBA" id="ARBA00022822"/>
    </source>
</evidence>
<keyword evidence="7 9" id="KW-0456">Lyase</keyword>
<name>A0A7R7DNP8_9ACTN</name>
<keyword evidence="4 9" id="KW-0028">Amino-acid biosynthesis</keyword>
<dbReference type="GO" id="GO:0004834">
    <property type="term" value="F:tryptophan synthase activity"/>
    <property type="evidence" value="ECO:0007669"/>
    <property type="project" value="UniProtKB-UniRule"/>
</dbReference>
<dbReference type="Pfam" id="PF00290">
    <property type="entry name" value="Trp_syntA"/>
    <property type="match status" value="1"/>
</dbReference>
<reference evidence="11 12" key="1">
    <citation type="submission" date="2020-08" db="EMBL/GenBank/DDBJ databases">
        <title>Whole genome shotgun sequence of Actinocatenispora thailandica NBRC 105041.</title>
        <authorList>
            <person name="Komaki H."/>
            <person name="Tamura T."/>
        </authorList>
    </citation>
    <scope>NUCLEOTIDE SEQUENCE [LARGE SCALE GENOMIC DNA]</scope>
    <source>
        <strain evidence="11 12">NBRC 105041</strain>
    </source>
</reference>
<keyword evidence="6 9" id="KW-0057">Aromatic amino acid biosynthesis</keyword>
<dbReference type="PANTHER" id="PTHR43406:SF1">
    <property type="entry name" value="TRYPTOPHAN SYNTHASE ALPHA CHAIN, CHLOROPLASTIC"/>
    <property type="match status" value="1"/>
</dbReference>
<dbReference type="NCBIfam" id="TIGR00262">
    <property type="entry name" value="trpA"/>
    <property type="match status" value="1"/>
</dbReference>
<comment type="catalytic activity">
    <reaction evidence="8 9">
        <text>(1S,2R)-1-C-(indol-3-yl)glycerol 3-phosphate + L-serine = D-glyceraldehyde 3-phosphate + L-tryptophan + H2O</text>
        <dbReference type="Rhea" id="RHEA:10532"/>
        <dbReference type="ChEBI" id="CHEBI:15377"/>
        <dbReference type="ChEBI" id="CHEBI:33384"/>
        <dbReference type="ChEBI" id="CHEBI:57912"/>
        <dbReference type="ChEBI" id="CHEBI:58866"/>
        <dbReference type="ChEBI" id="CHEBI:59776"/>
        <dbReference type="EC" id="4.2.1.20"/>
    </reaction>
</comment>
<comment type="pathway">
    <text evidence="2 9">Amino-acid biosynthesis; L-tryptophan biosynthesis; L-tryptophan from chorismate: step 5/5.</text>
</comment>
<feature type="active site" description="Proton acceptor" evidence="9">
    <location>
        <position position="71"/>
    </location>
</feature>
<keyword evidence="5 9" id="KW-0822">Tryptophan biosynthesis</keyword>
<dbReference type="InterPro" id="IPR011060">
    <property type="entry name" value="RibuloseP-bd_barrel"/>
</dbReference>
<proteinExistence type="inferred from homology"/>
<keyword evidence="12" id="KW-1185">Reference proteome</keyword>
<evidence type="ECO:0000256" key="2">
    <source>
        <dbReference type="ARBA" id="ARBA00004733"/>
    </source>
</evidence>
<sequence length="276" mass="28567">MSEPRVADPVTGRRAGSAFDTAREQGRAVLVGYLPAGFPTVAEAIEGCRVLADSGVDVIEIGLPYSDPVMDGPVIQRAAERALAGGFRVADVFRTVEAVAAAGVPALVMTYWNPIERYGVPAFARDLAAAGGAGLITPDLIPEEAGDWVAAAEKHDLDRVFLVAPSSTQRRIATTTAMCRGFVYAASVMGVTGAREQTGQAAPALVERVRRATTVPVGVGLGVGTGAQAAEVAGYADGVIVGSALVRCLLDETNPAAARRRLAALATELAEGVRRR</sequence>
<organism evidence="11 12">
    <name type="scientific">Actinocatenispora thailandica</name>
    <dbReference type="NCBI Taxonomy" id="227318"/>
    <lineage>
        <taxon>Bacteria</taxon>
        <taxon>Bacillati</taxon>
        <taxon>Actinomycetota</taxon>
        <taxon>Actinomycetes</taxon>
        <taxon>Micromonosporales</taxon>
        <taxon>Micromonosporaceae</taxon>
        <taxon>Actinocatenispora</taxon>
    </lineage>
</organism>
<evidence type="ECO:0000256" key="4">
    <source>
        <dbReference type="ARBA" id="ARBA00022605"/>
    </source>
</evidence>
<dbReference type="KEGG" id="atl:Athai_24970"/>
<comment type="similarity">
    <text evidence="9 10">Belongs to the TrpA family.</text>
</comment>
<evidence type="ECO:0000256" key="1">
    <source>
        <dbReference type="ARBA" id="ARBA00003365"/>
    </source>
</evidence>
<evidence type="ECO:0000256" key="7">
    <source>
        <dbReference type="ARBA" id="ARBA00023239"/>
    </source>
</evidence>
<dbReference type="AlphaFoldDB" id="A0A7R7DNP8"/>
<evidence type="ECO:0000313" key="11">
    <source>
        <dbReference type="EMBL" id="BCJ34994.1"/>
    </source>
</evidence>
<dbReference type="PANTHER" id="PTHR43406">
    <property type="entry name" value="TRYPTOPHAN SYNTHASE, ALPHA CHAIN"/>
    <property type="match status" value="1"/>
</dbReference>
<dbReference type="CDD" id="cd04724">
    <property type="entry name" value="Tryptophan_synthase_alpha"/>
    <property type="match status" value="1"/>
</dbReference>
<dbReference type="PROSITE" id="PS00167">
    <property type="entry name" value="TRP_SYNTHASE_ALPHA"/>
    <property type="match status" value="1"/>
</dbReference>
<dbReference type="InterPro" id="IPR013785">
    <property type="entry name" value="Aldolase_TIM"/>
</dbReference>
<protein>
    <recommendedName>
        <fullName evidence="9">Tryptophan synthase alpha chain</fullName>
        <ecNumber evidence="9">4.2.1.20</ecNumber>
    </recommendedName>
</protein>
<dbReference type="Proteomes" id="UP000611640">
    <property type="component" value="Chromosome"/>
</dbReference>
<evidence type="ECO:0000256" key="3">
    <source>
        <dbReference type="ARBA" id="ARBA00011270"/>
    </source>
</evidence>
<dbReference type="UniPathway" id="UPA00035">
    <property type="reaction ID" value="UER00044"/>
</dbReference>
<evidence type="ECO:0000256" key="8">
    <source>
        <dbReference type="ARBA" id="ARBA00049047"/>
    </source>
</evidence>
<dbReference type="EC" id="4.2.1.20" evidence="9"/>
<dbReference type="HAMAP" id="MF_00131">
    <property type="entry name" value="Trp_synth_alpha"/>
    <property type="match status" value="1"/>
</dbReference>
<dbReference type="SUPFAM" id="SSF51366">
    <property type="entry name" value="Ribulose-phoshate binding barrel"/>
    <property type="match status" value="1"/>
</dbReference>
<evidence type="ECO:0000313" key="12">
    <source>
        <dbReference type="Proteomes" id="UP000611640"/>
    </source>
</evidence>